<dbReference type="Proteomes" id="UP000032120">
    <property type="component" value="Unassembled WGS sequence"/>
</dbReference>
<comment type="caution">
    <text evidence="1">The sequence shown here is derived from an EMBL/GenBank/DDBJ whole genome shotgun (WGS) entry which is preliminary data.</text>
</comment>
<dbReference type="InterPro" id="IPR029058">
    <property type="entry name" value="AB_hydrolase_fold"/>
</dbReference>
<evidence type="ECO:0000313" key="1">
    <source>
        <dbReference type="EMBL" id="KIP51452.1"/>
    </source>
</evidence>
<dbReference type="OrthoDB" id="9770427at2"/>
<keyword evidence="2" id="KW-1185">Reference proteome</keyword>
<accession>A0A0D0IK51</accession>
<keyword evidence="1" id="KW-0808">Transferase</keyword>
<organism evidence="1 2">
    <name type="scientific">Leucobacter komagatae</name>
    <dbReference type="NCBI Taxonomy" id="55969"/>
    <lineage>
        <taxon>Bacteria</taxon>
        <taxon>Bacillati</taxon>
        <taxon>Actinomycetota</taxon>
        <taxon>Actinomycetes</taxon>
        <taxon>Micrococcales</taxon>
        <taxon>Microbacteriaceae</taxon>
        <taxon>Leucobacter</taxon>
    </lineage>
</organism>
<dbReference type="Gene3D" id="3.40.50.1820">
    <property type="entry name" value="alpha/beta hydrolase"/>
    <property type="match status" value="1"/>
</dbReference>
<keyword evidence="1" id="KW-0378">Hydrolase</keyword>
<gene>
    <name evidence="1" type="ORF">SD72_15350</name>
</gene>
<evidence type="ECO:0000313" key="2">
    <source>
        <dbReference type="Proteomes" id="UP000032120"/>
    </source>
</evidence>
<protein>
    <submittedName>
        <fullName evidence="1">Acetyltransferase and hydrolase with the alpha/beta hydrolase fold protein</fullName>
    </submittedName>
</protein>
<dbReference type="GO" id="GO:0016787">
    <property type="term" value="F:hydrolase activity"/>
    <property type="evidence" value="ECO:0007669"/>
    <property type="project" value="UniProtKB-KW"/>
</dbReference>
<sequence length="231" mass="25312">MMSHLRRAGFWAADYAYAGLWQARAFLSRQDPGEFASGSERPVLILPGVYENWRFMLPIIRDLHGRGHPVHIVESLGHNRAPVVDGARIVDDYLAEAGLRDVVIVAHSKGGLLGKQLMTFGESATRIRAMLAAATPFAGSRYARFMLNSTLRSFSPGNETLTALARSLDVNERIVSVFPSFDPHIPEGSVLEGASNVRVQTAGHFRVLADPRTLAEARRLAFGHLPNAQSV</sequence>
<proteinExistence type="predicted"/>
<name>A0A0D0IK51_9MICO</name>
<dbReference type="GO" id="GO:0016740">
    <property type="term" value="F:transferase activity"/>
    <property type="evidence" value="ECO:0007669"/>
    <property type="project" value="UniProtKB-KW"/>
</dbReference>
<reference evidence="1 2" key="1">
    <citation type="submission" date="2015-01" db="EMBL/GenBank/DDBJ databases">
        <title>Draft genome sequence of Leucobacter komagatae strain VKM ST2845.</title>
        <authorList>
            <person name="Karlyshev A.V."/>
            <person name="Kudryashova E.B."/>
        </authorList>
    </citation>
    <scope>NUCLEOTIDE SEQUENCE [LARGE SCALE GENOMIC DNA]</scope>
    <source>
        <strain evidence="1 2">VKM ST2845</strain>
    </source>
</reference>
<dbReference type="EMBL" id="JXSQ01000036">
    <property type="protein sequence ID" value="KIP51452.1"/>
    <property type="molecule type" value="Genomic_DNA"/>
</dbReference>
<dbReference type="AlphaFoldDB" id="A0A0D0IK51"/>
<dbReference type="SUPFAM" id="SSF53474">
    <property type="entry name" value="alpha/beta-Hydrolases"/>
    <property type="match status" value="1"/>
</dbReference>